<sequence>MDDFNVNLGVDFMVKAKVGIFLHYNRLTICGGEQSCFVKRLAQERAKLQVISAM</sequence>
<evidence type="ECO:0000313" key="1">
    <source>
        <dbReference type="EMBL" id="CAA2616569.1"/>
    </source>
</evidence>
<name>A0A7I8IEM4_SPIIN</name>
<keyword evidence="2" id="KW-1185">Reference proteome</keyword>
<protein>
    <submittedName>
        <fullName evidence="1">Uncharacterized protein</fullName>
    </submittedName>
</protein>
<dbReference type="EMBL" id="LR743589">
    <property type="protein sequence ID" value="CAA2616569.1"/>
    <property type="molecule type" value="Genomic_DNA"/>
</dbReference>
<proteinExistence type="predicted"/>
<dbReference type="AlphaFoldDB" id="A0A7I8IEM4"/>
<dbReference type="EMBL" id="CACRZD030000002">
    <property type="protein sequence ID" value="CAA6656247.1"/>
    <property type="molecule type" value="Genomic_DNA"/>
</dbReference>
<dbReference type="Proteomes" id="UP001189122">
    <property type="component" value="Unassembled WGS sequence"/>
</dbReference>
<evidence type="ECO:0000313" key="2">
    <source>
        <dbReference type="Proteomes" id="UP001189122"/>
    </source>
</evidence>
<accession>A0A7I8IEM4</accession>
<organism evidence="1">
    <name type="scientific">Spirodela intermedia</name>
    <name type="common">Intermediate duckweed</name>
    <dbReference type="NCBI Taxonomy" id="51605"/>
    <lineage>
        <taxon>Eukaryota</taxon>
        <taxon>Viridiplantae</taxon>
        <taxon>Streptophyta</taxon>
        <taxon>Embryophyta</taxon>
        <taxon>Tracheophyta</taxon>
        <taxon>Spermatophyta</taxon>
        <taxon>Magnoliopsida</taxon>
        <taxon>Liliopsida</taxon>
        <taxon>Araceae</taxon>
        <taxon>Lemnoideae</taxon>
        <taxon>Spirodela</taxon>
    </lineage>
</organism>
<reference evidence="1 2" key="1">
    <citation type="submission" date="2019-12" db="EMBL/GenBank/DDBJ databases">
        <authorList>
            <person name="Scholz U."/>
            <person name="Mascher M."/>
            <person name="Fiebig A."/>
        </authorList>
    </citation>
    <scope>NUCLEOTIDE SEQUENCE</scope>
</reference>
<gene>
    <name evidence="1" type="ORF">SI7747_02002787</name>
</gene>